<organism evidence="2 3">
    <name type="scientific">Senna tora</name>
    <dbReference type="NCBI Taxonomy" id="362788"/>
    <lineage>
        <taxon>Eukaryota</taxon>
        <taxon>Viridiplantae</taxon>
        <taxon>Streptophyta</taxon>
        <taxon>Embryophyta</taxon>
        <taxon>Tracheophyta</taxon>
        <taxon>Spermatophyta</taxon>
        <taxon>Magnoliopsida</taxon>
        <taxon>eudicotyledons</taxon>
        <taxon>Gunneridae</taxon>
        <taxon>Pentapetalae</taxon>
        <taxon>rosids</taxon>
        <taxon>fabids</taxon>
        <taxon>Fabales</taxon>
        <taxon>Fabaceae</taxon>
        <taxon>Caesalpinioideae</taxon>
        <taxon>Cassia clade</taxon>
        <taxon>Senna</taxon>
    </lineage>
</organism>
<accession>A0A834SJG9</accession>
<reference evidence="2" key="1">
    <citation type="submission" date="2020-09" db="EMBL/GenBank/DDBJ databases">
        <title>Genome-Enabled Discovery of Anthraquinone Biosynthesis in Senna tora.</title>
        <authorList>
            <person name="Kang S.-H."/>
            <person name="Pandey R.P."/>
            <person name="Lee C.-M."/>
            <person name="Sim J.-S."/>
            <person name="Jeong J.-T."/>
            <person name="Choi B.-S."/>
            <person name="Jung M."/>
            <person name="Ginzburg D."/>
            <person name="Zhao K."/>
            <person name="Won S.Y."/>
            <person name="Oh T.-J."/>
            <person name="Yu Y."/>
            <person name="Kim N.-H."/>
            <person name="Lee O.R."/>
            <person name="Lee T.-H."/>
            <person name="Bashyal P."/>
            <person name="Kim T.-S."/>
            <person name="Lee W.-H."/>
            <person name="Kawkins C."/>
            <person name="Kim C.-K."/>
            <person name="Kim J.S."/>
            <person name="Ahn B.O."/>
            <person name="Rhee S.Y."/>
            <person name="Sohng J.K."/>
        </authorList>
    </citation>
    <scope>NUCLEOTIDE SEQUENCE</scope>
    <source>
        <tissue evidence="2">Leaf</tissue>
    </source>
</reference>
<feature type="region of interest" description="Disordered" evidence="1">
    <location>
        <begin position="25"/>
        <end position="45"/>
    </location>
</feature>
<keyword evidence="3" id="KW-1185">Reference proteome</keyword>
<dbReference type="EMBL" id="JAAIUW010000013">
    <property type="protein sequence ID" value="KAF7804819.1"/>
    <property type="molecule type" value="Genomic_DNA"/>
</dbReference>
<evidence type="ECO:0000313" key="3">
    <source>
        <dbReference type="Proteomes" id="UP000634136"/>
    </source>
</evidence>
<proteinExistence type="predicted"/>
<dbReference type="Proteomes" id="UP000634136">
    <property type="component" value="Unassembled WGS sequence"/>
</dbReference>
<protein>
    <submittedName>
        <fullName evidence="2">Uncharacterized protein</fullName>
    </submittedName>
</protein>
<name>A0A834SJG9_9FABA</name>
<evidence type="ECO:0000256" key="1">
    <source>
        <dbReference type="SAM" id="MobiDB-lite"/>
    </source>
</evidence>
<evidence type="ECO:0000313" key="2">
    <source>
        <dbReference type="EMBL" id="KAF7804819.1"/>
    </source>
</evidence>
<comment type="caution">
    <text evidence="2">The sequence shown here is derived from an EMBL/GenBank/DDBJ whole genome shotgun (WGS) entry which is preliminary data.</text>
</comment>
<gene>
    <name evidence="2" type="ORF">G2W53_043930</name>
</gene>
<sequence>MRYLNSPEKGRELRIPAKDIRILLYTQKRPDSSPPPQSNYEGDESLCQCNIPRYTKRKQIQEI</sequence>
<dbReference type="AlphaFoldDB" id="A0A834SJG9"/>